<dbReference type="AlphaFoldDB" id="A0A3P7M6H6"/>
<evidence type="ECO:0000313" key="1">
    <source>
        <dbReference type="EMBL" id="VDN25005.1"/>
    </source>
</evidence>
<gene>
    <name evidence="1" type="ORF">CGOC_LOCUS9973</name>
</gene>
<accession>A0A3P7M6H6</accession>
<sequence>MFDRSFEDMAFKKGLSAEKRCVQLACDTTHEHLQDDLDRDSDHIDVPIKRKRITASVLLEEQYRLCQRQEAGVRDLIGNANIEESVQSVEEKYDTSSLLPAASECSHMNECLPGNPHSMYMKRALTSTTAIVLIS</sequence>
<reference evidence="1 2" key="1">
    <citation type="submission" date="2018-11" db="EMBL/GenBank/DDBJ databases">
        <authorList>
            <consortium name="Pathogen Informatics"/>
        </authorList>
    </citation>
    <scope>NUCLEOTIDE SEQUENCE [LARGE SCALE GENOMIC DNA]</scope>
</reference>
<keyword evidence="2" id="KW-1185">Reference proteome</keyword>
<evidence type="ECO:0000313" key="2">
    <source>
        <dbReference type="Proteomes" id="UP000271889"/>
    </source>
</evidence>
<protein>
    <submittedName>
        <fullName evidence="1">Uncharacterized protein</fullName>
    </submittedName>
</protein>
<proteinExistence type="predicted"/>
<dbReference type="Proteomes" id="UP000271889">
    <property type="component" value="Unassembled WGS sequence"/>
</dbReference>
<name>A0A3P7M6H6_CYLGO</name>
<dbReference type="EMBL" id="UYRV01109198">
    <property type="protein sequence ID" value="VDN25005.1"/>
    <property type="molecule type" value="Genomic_DNA"/>
</dbReference>
<organism evidence="1 2">
    <name type="scientific">Cylicostephanus goldi</name>
    <name type="common">Nematode worm</name>
    <dbReference type="NCBI Taxonomy" id="71465"/>
    <lineage>
        <taxon>Eukaryota</taxon>
        <taxon>Metazoa</taxon>
        <taxon>Ecdysozoa</taxon>
        <taxon>Nematoda</taxon>
        <taxon>Chromadorea</taxon>
        <taxon>Rhabditida</taxon>
        <taxon>Rhabditina</taxon>
        <taxon>Rhabditomorpha</taxon>
        <taxon>Strongyloidea</taxon>
        <taxon>Strongylidae</taxon>
        <taxon>Cylicostephanus</taxon>
    </lineage>
</organism>